<evidence type="ECO:0000313" key="2">
    <source>
        <dbReference type="EMBL" id="PYZ99070.1"/>
    </source>
</evidence>
<dbReference type="AlphaFoldDB" id="A0A2W0HGN2"/>
<dbReference type="PANTHER" id="PTHR38342:SF1">
    <property type="entry name" value="SLR5037 PROTEIN"/>
    <property type="match status" value="1"/>
</dbReference>
<dbReference type="InterPro" id="IPR035923">
    <property type="entry name" value="TT1751-like_sf"/>
</dbReference>
<evidence type="ECO:0000313" key="3">
    <source>
        <dbReference type="Proteomes" id="UP000248066"/>
    </source>
</evidence>
<dbReference type="Proteomes" id="UP000248066">
    <property type="component" value="Unassembled WGS sequence"/>
</dbReference>
<gene>
    <name evidence="2" type="ORF">CR205_11080</name>
</gene>
<evidence type="ECO:0000259" key="1">
    <source>
        <dbReference type="Pfam" id="PF03625"/>
    </source>
</evidence>
<dbReference type="InterPro" id="IPR016796">
    <property type="entry name" value="UCP021774"/>
</dbReference>
<dbReference type="CDD" id="cd14797">
    <property type="entry name" value="DUF302"/>
    <property type="match status" value="1"/>
</dbReference>
<reference evidence="2 3" key="1">
    <citation type="submission" date="2017-10" db="EMBL/GenBank/DDBJ databases">
        <title>Bacillus sp. nov., a halophilic bacterium isolated from a Yangshapao Lake.</title>
        <authorList>
            <person name="Wang H."/>
        </authorList>
    </citation>
    <scope>NUCLEOTIDE SEQUENCE [LARGE SCALE GENOMIC DNA]</scope>
    <source>
        <strain evidence="2 3">YSP-3</strain>
    </source>
</reference>
<dbReference type="OrthoDB" id="9791067at2"/>
<dbReference type="PANTHER" id="PTHR38342">
    <property type="entry name" value="SLR5037 PROTEIN"/>
    <property type="match status" value="1"/>
</dbReference>
<dbReference type="SUPFAM" id="SSF103247">
    <property type="entry name" value="TT1751-like"/>
    <property type="match status" value="1"/>
</dbReference>
<dbReference type="RefSeq" id="WP_110519511.1">
    <property type="nucleotide sequence ID" value="NZ_PDOF01000001.1"/>
</dbReference>
<protein>
    <recommendedName>
        <fullName evidence="1">DUF302 domain-containing protein</fullName>
    </recommendedName>
</protein>
<dbReference type="InterPro" id="IPR005180">
    <property type="entry name" value="DUF302"/>
</dbReference>
<accession>A0A2W0HGN2</accession>
<organism evidence="2 3">
    <name type="scientific">Alteribacter lacisalsi</name>
    <dbReference type="NCBI Taxonomy" id="2045244"/>
    <lineage>
        <taxon>Bacteria</taxon>
        <taxon>Bacillati</taxon>
        <taxon>Bacillota</taxon>
        <taxon>Bacilli</taxon>
        <taxon>Bacillales</taxon>
        <taxon>Bacillaceae</taxon>
        <taxon>Alteribacter</taxon>
    </lineage>
</organism>
<name>A0A2W0HGN2_9BACI</name>
<proteinExistence type="predicted"/>
<sequence>MNFDFTVQTDKKPEQVLTDLENILKEASFGVLWSFNVKEKLDEKGVGFDTDYFILEVCNPKIAKDVLESTKMAGYFLPCKVVVYEADGQTYIGMPKPTTLMEHVGGDDVMRVAEEVENTLRECFKKAV</sequence>
<comment type="caution">
    <text evidence="2">The sequence shown here is derived from an EMBL/GenBank/DDBJ whole genome shotgun (WGS) entry which is preliminary data.</text>
</comment>
<dbReference type="Pfam" id="PF03625">
    <property type="entry name" value="DUF302"/>
    <property type="match status" value="1"/>
</dbReference>
<feature type="domain" description="DUF302" evidence="1">
    <location>
        <begin position="35"/>
        <end position="97"/>
    </location>
</feature>
<dbReference type="EMBL" id="PDOF01000001">
    <property type="protein sequence ID" value="PYZ99070.1"/>
    <property type="molecule type" value="Genomic_DNA"/>
</dbReference>
<keyword evidence="3" id="KW-1185">Reference proteome</keyword>
<dbReference type="PIRSF" id="PIRSF021774">
    <property type="entry name" value="UCP021774"/>
    <property type="match status" value="1"/>
</dbReference>
<dbReference type="Gene3D" id="3.30.310.70">
    <property type="entry name" value="TT1751-like domain"/>
    <property type="match status" value="1"/>
</dbReference>